<comment type="caution">
    <text evidence="1">The sequence shown here is derived from an EMBL/GenBank/DDBJ whole genome shotgun (WGS) entry which is preliminary data.</text>
</comment>
<name>A0A9X9QA33_GULGU</name>
<evidence type="ECO:0000313" key="2">
    <source>
        <dbReference type="Proteomes" id="UP000269945"/>
    </source>
</evidence>
<reference evidence="1 2" key="1">
    <citation type="submission" date="2018-10" db="EMBL/GenBank/DDBJ databases">
        <authorList>
            <person name="Ekblom R."/>
            <person name="Jareborg N."/>
        </authorList>
    </citation>
    <scope>NUCLEOTIDE SEQUENCE [LARGE SCALE GENOMIC DNA]</scope>
    <source>
        <tissue evidence="1">Muscle</tissue>
    </source>
</reference>
<dbReference type="Proteomes" id="UP000269945">
    <property type="component" value="Unassembled WGS sequence"/>
</dbReference>
<proteinExistence type="predicted"/>
<organism evidence="1 2">
    <name type="scientific">Gulo gulo</name>
    <name type="common">Wolverine</name>
    <name type="synonym">Gluton</name>
    <dbReference type="NCBI Taxonomy" id="48420"/>
    <lineage>
        <taxon>Eukaryota</taxon>
        <taxon>Metazoa</taxon>
        <taxon>Chordata</taxon>
        <taxon>Craniata</taxon>
        <taxon>Vertebrata</taxon>
        <taxon>Euteleostomi</taxon>
        <taxon>Mammalia</taxon>
        <taxon>Eutheria</taxon>
        <taxon>Laurasiatheria</taxon>
        <taxon>Carnivora</taxon>
        <taxon>Caniformia</taxon>
        <taxon>Musteloidea</taxon>
        <taxon>Mustelidae</taxon>
        <taxon>Guloninae</taxon>
        <taxon>Gulo</taxon>
    </lineage>
</organism>
<protein>
    <submittedName>
        <fullName evidence="1">Uncharacterized protein</fullName>
    </submittedName>
</protein>
<sequence>MVGEFWLQRTGLALSSPVLQTQCLAKCFECRIPSWQISEYVSKQTQQLSWKESAAAGGISHNGRTSLNRKISIQEN</sequence>
<dbReference type="AlphaFoldDB" id="A0A9X9QA33"/>
<gene>
    <name evidence="1" type="ORF">BN2614_LOCUS1</name>
</gene>
<evidence type="ECO:0000313" key="1">
    <source>
        <dbReference type="EMBL" id="VCX41350.1"/>
    </source>
</evidence>
<accession>A0A9X9QA33</accession>
<keyword evidence="2" id="KW-1185">Reference proteome</keyword>
<dbReference type="EMBL" id="CYRY02045827">
    <property type="protein sequence ID" value="VCX41350.1"/>
    <property type="molecule type" value="Genomic_DNA"/>
</dbReference>